<dbReference type="OrthoDB" id="3443678at2"/>
<dbReference type="EMBL" id="PYGA01000028">
    <property type="protein sequence ID" value="PSK88936.1"/>
    <property type="molecule type" value="Genomic_DNA"/>
</dbReference>
<dbReference type="SUPFAM" id="SSF50998">
    <property type="entry name" value="Quinoprotein alcohol dehydrogenase-like"/>
    <property type="match status" value="1"/>
</dbReference>
<protein>
    <submittedName>
        <fullName evidence="4">Putative pyrroloquinoline-quinone binding quinoprotein</fullName>
    </submittedName>
</protein>
<dbReference type="PANTHER" id="PTHR34512">
    <property type="entry name" value="CELL SURFACE PROTEIN"/>
    <property type="match status" value="1"/>
</dbReference>
<name>A0A2P8CVG1_9ACTN</name>
<evidence type="ECO:0000256" key="1">
    <source>
        <dbReference type="SAM" id="MobiDB-lite"/>
    </source>
</evidence>
<dbReference type="InterPro" id="IPR011047">
    <property type="entry name" value="Quinoprotein_ADH-like_sf"/>
</dbReference>
<dbReference type="InterPro" id="IPR015943">
    <property type="entry name" value="WD40/YVTN_repeat-like_dom_sf"/>
</dbReference>
<keyword evidence="2" id="KW-0472">Membrane</keyword>
<dbReference type="AlphaFoldDB" id="A0A2P8CVG1"/>
<proteinExistence type="predicted"/>
<dbReference type="InterPro" id="IPR018391">
    <property type="entry name" value="PQQ_b-propeller_rpt"/>
</dbReference>
<feature type="transmembrane region" description="Helical" evidence="2">
    <location>
        <begin position="7"/>
        <end position="27"/>
    </location>
</feature>
<evidence type="ECO:0000256" key="2">
    <source>
        <dbReference type="SAM" id="Phobius"/>
    </source>
</evidence>
<comment type="caution">
    <text evidence="4">The sequence shown here is derived from an EMBL/GenBank/DDBJ whole genome shotgun (WGS) entry which is preliminary data.</text>
</comment>
<evidence type="ECO:0000313" key="4">
    <source>
        <dbReference type="EMBL" id="PSK88936.1"/>
    </source>
</evidence>
<evidence type="ECO:0000313" key="5">
    <source>
        <dbReference type="Proteomes" id="UP000240542"/>
    </source>
</evidence>
<dbReference type="Gene3D" id="2.130.10.10">
    <property type="entry name" value="YVTN repeat-like/Quinoprotein amine dehydrogenase"/>
    <property type="match status" value="2"/>
</dbReference>
<keyword evidence="2" id="KW-0812">Transmembrane</keyword>
<accession>A0A2P8CVG1</accession>
<sequence>MSRVRTVYWVGAVLAVAVVVAASIVALKVFAPAPEGAVAVGDTAQWSAKRQLGMAEVVGTELRGDSAVLVGSGADDLGTRLAVTDADSGALRWVFDSGMRIDSTAYLDEVGFPARHDTGGTAPPIIAESGGDWSVIVGYSVPAKDDQGDFDPTLDDVRERGIAALSVSDGTVQWKKKLPGHPRPLAADGGKVLVGATKSKDGTDKGPVTSYALDARREGRELWKHEGDWVYALAGDTALGEKSGPEYWEPGVDSVREGHALFALNAATGKRKWDLDGRYDGSALQGAVDGKAVVQVGSKEEGRSYTDTRGIVIDTETGRKAEGFGDLETDAGFFDCATDGRGLLACLDLGEPFLVTIRAGKRDKSMRAEVAGFGDDPEEVDLEAVGQGRIYLSGAEEGDGEEPKTRYTAVDRSGAELGDGFSGPVVAASKRHVAVRTGPEGGGGTVRVHRVAEGTEPPPAERPGRPEQPPLPVAKRPLWGLATGDEQPPAGKLKDVDLDRLYSVEMAAGQLLYSGETDNGTRFAALDPATGKQHWKIEGDRGLGGGAEISEFSGRELAGKDDELLLVEYSDGDSGGIAAVSVKDGDVRWKRPDAPGQRTFSHLATADETTFTVEVSTNEGDRTVEQRTEVYDLKTRRKLRTVAGTDPATQFDGTVVAERYDLPAKDLYRADPADIVAFDARSGKEKWALGDRYTDPRISRTAGGSALVLAHADGTAVLDPATGKELDGTPARLHNCSGSADPLLVCGVGEDESPNEAPFPATVEVADGRATIRLLPALSGHSQYRGFQEWAFAQYPRYEPEPGGAKTWGGHPGPFQMLDARGRPVGGGLPGAAIAADDDHVVLLAGRLGDWAGQDATLTVHRRG</sequence>
<evidence type="ECO:0000259" key="3">
    <source>
        <dbReference type="Pfam" id="PF13360"/>
    </source>
</evidence>
<dbReference type="Pfam" id="PF13360">
    <property type="entry name" value="PQQ_2"/>
    <property type="match status" value="1"/>
</dbReference>
<keyword evidence="2" id="KW-1133">Transmembrane helix</keyword>
<feature type="domain" description="Pyrrolo-quinoline quinone repeat" evidence="3">
    <location>
        <begin position="508"/>
        <end position="604"/>
    </location>
</feature>
<feature type="compositionally biased region" description="Pro residues" evidence="1">
    <location>
        <begin position="456"/>
        <end position="472"/>
    </location>
</feature>
<gene>
    <name evidence="4" type="ORF">CLV63_12824</name>
</gene>
<dbReference type="PANTHER" id="PTHR34512:SF30">
    <property type="entry name" value="OUTER MEMBRANE PROTEIN ASSEMBLY FACTOR BAMB"/>
    <property type="match status" value="1"/>
</dbReference>
<reference evidence="4 5" key="1">
    <citation type="submission" date="2018-03" db="EMBL/GenBank/DDBJ databases">
        <title>Genomic Encyclopedia of Archaeal and Bacterial Type Strains, Phase II (KMG-II): from individual species to whole genera.</title>
        <authorList>
            <person name="Goeker M."/>
        </authorList>
    </citation>
    <scope>NUCLEOTIDE SEQUENCE [LARGE SCALE GENOMIC DNA]</scope>
    <source>
        <strain evidence="4 5">DSM 45312</strain>
    </source>
</reference>
<dbReference type="InterPro" id="IPR002372">
    <property type="entry name" value="PQQ_rpt_dom"/>
</dbReference>
<dbReference type="RefSeq" id="WP_146165683.1">
    <property type="nucleotide sequence ID" value="NZ_PYGA01000028.1"/>
</dbReference>
<organism evidence="4 5">
    <name type="scientific">Murinocardiopsis flavida</name>
    <dbReference type="NCBI Taxonomy" id="645275"/>
    <lineage>
        <taxon>Bacteria</taxon>
        <taxon>Bacillati</taxon>
        <taxon>Actinomycetota</taxon>
        <taxon>Actinomycetes</taxon>
        <taxon>Streptosporangiales</taxon>
        <taxon>Nocardiopsidaceae</taxon>
        <taxon>Murinocardiopsis</taxon>
    </lineage>
</organism>
<dbReference type="SMART" id="SM00564">
    <property type="entry name" value="PQQ"/>
    <property type="match status" value="5"/>
</dbReference>
<feature type="region of interest" description="Disordered" evidence="1">
    <location>
        <begin position="454"/>
        <end position="475"/>
    </location>
</feature>
<dbReference type="Proteomes" id="UP000240542">
    <property type="component" value="Unassembled WGS sequence"/>
</dbReference>
<keyword evidence="5" id="KW-1185">Reference proteome</keyword>